<gene>
    <name evidence="2" type="ORF">HPHPP4_0093</name>
</gene>
<name>J0EWH2_HELPX</name>
<feature type="region of interest" description="Disordered" evidence="1">
    <location>
        <begin position="22"/>
        <end position="115"/>
    </location>
</feature>
<reference evidence="2 3" key="1">
    <citation type="journal article" date="2013" name="Pathog. Dis.">
        <title>Genome sequences of 65 Helicobacter pylori strains isolated from asymptomatic individuals and patients with gastric cancer, peptic ulcer disease, or gastritis.</title>
        <authorList>
            <person name="Blanchard T.G."/>
            <person name="Czinn S.J."/>
            <person name="Correa P."/>
            <person name="Nakazawa T."/>
            <person name="Keelan M."/>
            <person name="Morningstar L."/>
            <person name="Santana-Cruz I."/>
            <person name="Maroo A."/>
            <person name="McCracken C."/>
            <person name="Shefchek K."/>
            <person name="Daugherty S."/>
            <person name="Song Y."/>
            <person name="Fraser C.M."/>
            <person name="Fricke W.F."/>
        </authorList>
    </citation>
    <scope>NUCLEOTIDE SEQUENCE [LARGE SCALE GENOMIC DNA]</scope>
    <source>
        <strain evidence="2 3">Hp P-4</strain>
    </source>
</reference>
<dbReference type="EMBL" id="AKPL01000001">
    <property type="protein sequence ID" value="EJC03629.1"/>
    <property type="molecule type" value="Genomic_DNA"/>
</dbReference>
<feature type="compositionally biased region" description="Basic and acidic residues" evidence="1">
    <location>
        <begin position="49"/>
        <end position="68"/>
    </location>
</feature>
<evidence type="ECO:0000313" key="3">
    <source>
        <dbReference type="Proteomes" id="UP000004561"/>
    </source>
</evidence>
<protein>
    <recommendedName>
        <fullName evidence="4">Lipoprotein</fullName>
    </recommendedName>
</protein>
<feature type="compositionally biased region" description="Polar residues" evidence="1">
    <location>
        <begin position="91"/>
        <end position="115"/>
    </location>
</feature>
<proteinExistence type="predicted"/>
<comment type="caution">
    <text evidence="2">The sequence shown here is derived from an EMBL/GenBank/DDBJ whole genome shotgun (WGS) entry which is preliminary data.</text>
</comment>
<dbReference type="PROSITE" id="PS51257">
    <property type="entry name" value="PROKAR_LIPOPROTEIN"/>
    <property type="match status" value="1"/>
</dbReference>
<evidence type="ECO:0000313" key="2">
    <source>
        <dbReference type="EMBL" id="EJC03629.1"/>
    </source>
</evidence>
<dbReference type="RefSeq" id="WP_000837030.1">
    <property type="nucleotide sequence ID" value="NZ_AKPL01000001.1"/>
</dbReference>
<dbReference type="Proteomes" id="UP000004561">
    <property type="component" value="Unassembled WGS sequence"/>
</dbReference>
<sequence>MKSKITHFIAISFVLSLFSACKDEPKKSSQSHQNNTKTTKNNPINQANKDIRKIEHEEEDEKATKEVNDLINNENKIDEINNEENVDPSQKRTNNVLQRATNHQDNLNSPLNRKY</sequence>
<organism evidence="2 3">
    <name type="scientific">Helicobacter pylori Hp P-4</name>
    <dbReference type="NCBI Taxonomy" id="992075"/>
    <lineage>
        <taxon>Bacteria</taxon>
        <taxon>Pseudomonadati</taxon>
        <taxon>Campylobacterota</taxon>
        <taxon>Epsilonproteobacteria</taxon>
        <taxon>Campylobacterales</taxon>
        <taxon>Helicobacteraceae</taxon>
        <taxon>Helicobacter</taxon>
    </lineage>
</organism>
<accession>J0EWH2</accession>
<evidence type="ECO:0008006" key="4">
    <source>
        <dbReference type="Google" id="ProtNLM"/>
    </source>
</evidence>
<evidence type="ECO:0000256" key="1">
    <source>
        <dbReference type="SAM" id="MobiDB-lite"/>
    </source>
</evidence>
<dbReference type="AlphaFoldDB" id="J0EWH2"/>
<dbReference type="PATRIC" id="fig|992075.3.peg.94"/>